<keyword evidence="5" id="KW-1185">Reference proteome</keyword>
<evidence type="ECO:0000313" key="4">
    <source>
        <dbReference type="EMBL" id="GMN30017.1"/>
    </source>
</evidence>
<reference evidence="1" key="1">
    <citation type="submission" date="2023-07" db="EMBL/GenBank/DDBJ databases">
        <title>draft genome sequence of fig (Ficus carica).</title>
        <authorList>
            <person name="Takahashi T."/>
            <person name="Nishimura K."/>
        </authorList>
    </citation>
    <scope>NUCLEOTIDE SEQUENCE</scope>
</reference>
<accession>A0AA87ZBU0</accession>
<dbReference type="EMBL" id="BTGU01008540">
    <property type="protein sequence ID" value="GMN30003.1"/>
    <property type="molecule type" value="Genomic_DNA"/>
</dbReference>
<comment type="caution">
    <text evidence="1">The sequence shown here is derived from an EMBL/GenBank/DDBJ whole genome shotgun (WGS) entry which is preliminary data.</text>
</comment>
<evidence type="ECO:0000313" key="5">
    <source>
        <dbReference type="Proteomes" id="UP001187192"/>
    </source>
</evidence>
<protein>
    <submittedName>
        <fullName evidence="1">Uncharacterized protein</fullName>
    </submittedName>
</protein>
<evidence type="ECO:0000313" key="1">
    <source>
        <dbReference type="EMBL" id="GMN29974.1"/>
    </source>
</evidence>
<evidence type="ECO:0000313" key="3">
    <source>
        <dbReference type="EMBL" id="GMN30003.1"/>
    </source>
</evidence>
<dbReference type="EMBL" id="BTGU01008538">
    <property type="protein sequence ID" value="GMN29974.1"/>
    <property type="molecule type" value="Genomic_DNA"/>
</dbReference>
<name>A0AA87ZBU0_FICCA</name>
<dbReference type="EMBL" id="BTGU01008539">
    <property type="protein sequence ID" value="GMN29988.1"/>
    <property type="molecule type" value="Genomic_DNA"/>
</dbReference>
<sequence>MTSRKIAISPALTTSAIWAIHKIVMVRARFSGEITIFRWFSKSVRLDDATEEDGSPVAVTSVALGIGGSNHRILGFFQIPV</sequence>
<organism evidence="1 5">
    <name type="scientific">Ficus carica</name>
    <name type="common">Common fig</name>
    <dbReference type="NCBI Taxonomy" id="3494"/>
    <lineage>
        <taxon>Eukaryota</taxon>
        <taxon>Viridiplantae</taxon>
        <taxon>Streptophyta</taxon>
        <taxon>Embryophyta</taxon>
        <taxon>Tracheophyta</taxon>
        <taxon>Spermatophyta</taxon>
        <taxon>Magnoliopsida</taxon>
        <taxon>eudicotyledons</taxon>
        <taxon>Gunneridae</taxon>
        <taxon>Pentapetalae</taxon>
        <taxon>rosids</taxon>
        <taxon>fabids</taxon>
        <taxon>Rosales</taxon>
        <taxon>Moraceae</taxon>
        <taxon>Ficeae</taxon>
        <taxon>Ficus</taxon>
    </lineage>
</organism>
<dbReference type="Proteomes" id="UP001187192">
    <property type="component" value="Unassembled WGS sequence"/>
</dbReference>
<dbReference type="EMBL" id="BTGU01008541">
    <property type="protein sequence ID" value="GMN30017.1"/>
    <property type="molecule type" value="Genomic_DNA"/>
</dbReference>
<proteinExistence type="predicted"/>
<evidence type="ECO:0000313" key="2">
    <source>
        <dbReference type="EMBL" id="GMN29988.1"/>
    </source>
</evidence>
<dbReference type="AlphaFoldDB" id="A0AA87ZBU0"/>
<gene>
    <name evidence="1" type="ORF">TIFTF001_050635</name>
    <name evidence="2" type="ORF">TIFTF001_050636</name>
    <name evidence="3" type="ORF">TIFTF001_050637</name>
    <name evidence="4" type="ORF">TIFTF001_050638</name>
</gene>